<keyword evidence="3" id="KW-1185">Reference proteome</keyword>
<gene>
    <name evidence="2" type="ORF">BCR33DRAFT_715960</name>
</gene>
<accession>A0A1Y2CHZ4</accession>
<proteinExistence type="predicted"/>
<comment type="caution">
    <text evidence="2">The sequence shown here is derived from an EMBL/GenBank/DDBJ whole genome shotgun (WGS) entry which is preliminary data.</text>
</comment>
<keyword evidence="1" id="KW-1133">Transmembrane helix</keyword>
<feature type="transmembrane region" description="Helical" evidence="1">
    <location>
        <begin position="180"/>
        <end position="204"/>
    </location>
</feature>
<dbReference type="OrthoDB" id="2114891at2759"/>
<evidence type="ECO:0000313" key="3">
    <source>
        <dbReference type="Proteomes" id="UP000193642"/>
    </source>
</evidence>
<organism evidence="2 3">
    <name type="scientific">Rhizoclosmatium globosum</name>
    <dbReference type="NCBI Taxonomy" id="329046"/>
    <lineage>
        <taxon>Eukaryota</taxon>
        <taxon>Fungi</taxon>
        <taxon>Fungi incertae sedis</taxon>
        <taxon>Chytridiomycota</taxon>
        <taxon>Chytridiomycota incertae sedis</taxon>
        <taxon>Chytridiomycetes</taxon>
        <taxon>Chytridiales</taxon>
        <taxon>Chytriomycetaceae</taxon>
        <taxon>Rhizoclosmatium</taxon>
    </lineage>
</organism>
<evidence type="ECO:0000313" key="2">
    <source>
        <dbReference type="EMBL" id="ORY45935.1"/>
    </source>
</evidence>
<dbReference type="AlphaFoldDB" id="A0A1Y2CHZ4"/>
<dbReference type="EMBL" id="MCGO01000018">
    <property type="protein sequence ID" value="ORY45935.1"/>
    <property type="molecule type" value="Genomic_DNA"/>
</dbReference>
<dbReference type="Proteomes" id="UP000193642">
    <property type="component" value="Unassembled WGS sequence"/>
</dbReference>
<name>A0A1Y2CHZ4_9FUNG</name>
<keyword evidence="1" id="KW-0472">Membrane</keyword>
<evidence type="ECO:0000256" key="1">
    <source>
        <dbReference type="SAM" id="Phobius"/>
    </source>
</evidence>
<keyword evidence="1" id="KW-0812">Transmembrane</keyword>
<reference evidence="2 3" key="1">
    <citation type="submission" date="2016-07" db="EMBL/GenBank/DDBJ databases">
        <title>Pervasive Adenine N6-methylation of Active Genes in Fungi.</title>
        <authorList>
            <consortium name="DOE Joint Genome Institute"/>
            <person name="Mondo S.J."/>
            <person name="Dannebaum R.O."/>
            <person name="Kuo R.C."/>
            <person name="Labutti K."/>
            <person name="Haridas S."/>
            <person name="Kuo A."/>
            <person name="Salamov A."/>
            <person name="Ahrendt S.R."/>
            <person name="Lipzen A."/>
            <person name="Sullivan W."/>
            <person name="Andreopoulos W.B."/>
            <person name="Clum A."/>
            <person name="Lindquist E."/>
            <person name="Daum C."/>
            <person name="Ramamoorthy G.K."/>
            <person name="Gryganskyi A."/>
            <person name="Culley D."/>
            <person name="Magnuson J.K."/>
            <person name="James T.Y."/>
            <person name="O'Malley M.A."/>
            <person name="Stajich J.E."/>
            <person name="Spatafora J.W."/>
            <person name="Visel A."/>
            <person name="Grigoriev I.V."/>
        </authorList>
    </citation>
    <scope>NUCLEOTIDE SEQUENCE [LARGE SCALE GENOMIC DNA]</scope>
    <source>
        <strain evidence="2 3">JEL800</strain>
    </source>
</reference>
<sequence length="232" mass="25219">MSQKTELIHQNASLDLTNHPLLWQSALDPTCANQWIYADWSNLGPFSMISFAILYGPLGFIFDGSKITHNVTLTNPTSGNIDASGMIACTLSSVNNSREMVRYDICSFQNFNGPPTVFDGMTGANFSFELAMHANASACQMNIYEVLHEWSFHEPIAGAGSSGTLTGNPAPSGNTSSSDLSAGAIAGIAIVSIIGLAVLSLFLIRQKNIQKRKRARRYLDLDSEWTGLRSHR</sequence>
<protein>
    <submittedName>
        <fullName evidence="2">Uncharacterized protein</fullName>
    </submittedName>
</protein>